<accession>A0AAD8EA74</accession>
<dbReference type="GO" id="GO:1990404">
    <property type="term" value="F:NAD+-protein mono-ADP-ribosyltransferase activity"/>
    <property type="evidence" value="ECO:0007669"/>
    <property type="project" value="TreeGrafter"/>
</dbReference>
<dbReference type="GO" id="GO:0003950">
    <property type="term" value="F:NAD+ poly-ADP-ribosyltransferase activity"/>
    <property type="evidence" value="ECO:0007669"/>
    <property type="project" value="TreeGrafter"/>
</dbReference>
<comment type="caution">
    <text evidence="3">The sequence shown here is derived from an EMBL/GenBank/DDBJ whole genome shotgun (WGS) entry which is preliminary data.</text>
</comment>
<feature type="region of interest" description="Disordered" evidence="2">
    <location>
        <begin position="1"/>
        <end position="28"/>
    </location>
</feature>
<keyword evidence="4" id="KW-1185">Reference proteome</keyword>
<dbReference type="EMBL" id="JASPKZ010007730">
    <property type="protein sequence ID" value="KAJ9582838.1"/>
    <property type="molecule type" value="Genomic_DNA"/>
</dbReference>
<organism evidence="3 4">
    <name type="scientific">Diploptera punctata</name>
    <name type="common">Pacific beetle cockroach</name>
    <dbReference type="NCBI Taxonomy" id="6984"/>
    <lineage>
        <taxon>Eukaryota</taxon>
        <taxon>Metazoa</taxon>
        <taxon>Ecdysozoa</taxon>
        <taxon>Arthropoda</taxon>
        <taxon>Hexapoda</taxon>
        <taxon>Insecta</taxon>
        <taxon>Pterygota</taxon>
        <taxon>Neoptera</taxon>
        <taxon>Polyneoptera</taxon>
        <taxon>Dictyoptera</taxon>
        <taxon>Blattodea</taxon>
        <taxon>Blaberoidea</taxon>
        <taxon>Blaberidae</taxon>
        <taxon>Diplopterinae</taxon>
        <taxon>Diploptera</taxon>
    </lineage>
</organism>
<evidence type="ECO:0008006" key="5">
    <source>
        <dbReference type="Google" id="ProtNLM"/>
    </source>
</evidence>
<proteinExistence type="predicted"/>
<evidence type="ECO:0000256" key="2">
    <source>
        <dbReference type="SAM" id="MobiDB-lite"/>
    </source>
</evidence>
<dbReference type="GO" id="GO:0005634">
    <property type="term" value="C:nucleus"/>
    <property type="evidence" value="ECO:0007669"/>
    <property type="project" value="TreeGrafter"/>
</dbReference>
<dbReference type="Proteomes" id="UP001233999">
    <property type="component" value="Unassembled WGS sequence"/>
</dbReference>
<dbReference type="AlphaFoldDB" id="A0AAD8EA74"/>
<feature type="coiled-coil region" evidence="1">
    <location>
        <begin position="117"/>
        <end position="200"/>
    </location>
</feature>
<name>A0AAD8EA74_DIPPU</name>
<feature type="region of interest" description="Disordered" evidence="2">
    <location>
        <begin position="209"/>
        <end position="238"/>
    </location>
</feature>
<dbReference type="Gene3D" id="3.90.228.10">
    <property type="match status" value="1"/>
</dbReference>
<feature type="compositionally biased region" description="Polar residues" evidence="2">
    <location>
        <begin position="209"/>
        <end position="220"/>
    </location>
</feature>
<feature type="compositionally biased region" description="Basic and acidic residues" evidence="2">
    <location>
        <begin position="221"/>
        <end position="233"/>
    </location>
</feature>
<reference evidence="3" key="2">
    <citation type="submission" date="2023-05" db="EMBL/GenBank/DDBJ databases">
        <authorList>
            <person name="Fouks B."/>
        </authorList>
    </citation>
    <scope>NUCLEOTIDE SEQUENCE</scope>
    <source>
        <strain evidence="3">Stay&amp;Tobe</strain>
        <tissue evidence="3">Testes</tissue>
    </source>
</reference>
<gene>
    <name evidence="3" type="ORF">L9F63_022797</name>
</gene>
<protein>
    <recommendedName>
        <fullName evidence="5">Poly [ADP-ribose] polymerase</fullName>
    </recommendedName>
</protein>
<evidence type="ECO:0000313" key="3">
    <source>
        <dbReference type="EMBL" id="KAJ9582838.1"/>
    </source>
</evidence>
<dbReference type="InterPro" id="IPR051712">
    <property type="entry name" value="ARTD-AVP"/>
</dbReference>
<reference evidence="3" key="1">
    <citation type="journal article" date="2023" name="IScience">
        <title>Live-bearing cockroach genome reveals convergent evolutionary mechanisms linked to viviparity in insects and beyond.</title>
        <authorList>
            <person name="Fouks B."/>
            <person name="Harrison M.C."/>
            <person name="Mikhailova A.A."/>
            <person name="Marchal E."/>
            <person name="English S."/>
            <person name="Carruthers M."/>
            <person name="Jennings E.C."/>
            <person name="Chiamaka E.L."/>
            <person name="Frigard R.A."/>
            <person name="Pippel M."/>
            <person name="Attardo G.M."/>
            <person name="Benoit J.B."/>
            <person name="Bornberg-Bauer E."/>
            <person name="Tobe S.S."/>
        </authorList>
    </citation>
    <scope>NUCLEOTIDE SEQUENCE</scope>
    <source>
        <strain evidence="3">Stay&amp;Tobe</strain>
    </source>
</reference>
<dbReference type="PANTHER" id="PTHR45740:SF2">
    <property type="entry name" value="POLY [ADP-RIBOSE] POLYMERASE"/>
    <property type="match status" value="1"/>
</dbReference>
<evidence type="ECO:0000256" key="1">
    <source>
        <dbReference type="SAM" id="Coils"/>
    </source>
</evidence>
<dbReference type="SUPFAM" id="SSF56399">
    <property type="entry name" value="ADP-ribosylation"/>
    <property type="match status" value="1"/>
</dbReference>
<evidence type="ECO:0000313" key="4">
    <source>
        <dbReference type="Proteomes" id="UP001233999"/>
    </source>
</evidence>
<sequence length="522" mass="62698">MGGKSSSQKEPTNSATFNTGTRYSSTQVASDVVETPEFVQQQRLLLDHYNRIAAEKRNQHTQQPFQVRYEYEYQRQREADQRQRLLEEEHKWKEAERQRRLLVEEHKQKEVVRQRRLLVEEHKRKEAERQRRLLEEERQRTEAERQRRLLEEERQQKEAERQQKLLEDERREKEQQQKRLEERRKKLLEEQHRQRRLQDECRQKMYNEQSFQKENSQQTCVEKDQHKSSEEHQGTSLDEESLKMFLKEEYQEKIPKEWEQKNYMKGIMKLYNLAEEHVQLSKTQGKHDIPGFLHSAVLRDSLAANWGPMPPDKTYVRVPVQEDTDEFRSVNNCFKATTQKRFVVDKIERVQNPFLLGCYLLKKLEMENMYGARNVEEKILFRGAFAKFIDKNCENNFNWRIYAVSKHNKYGEGFTLSHISYIANFSADKEATNKAMFLVRVLVSKVTDASENMEIPPLLNDRKLSNVLRFDTTKRRDGKMIVKFADNEFYPDYIIHYTVGPELEKKGDKVKNPMHESTMYDD</sequence>
<dbReference type="PANTHER" id="PTHR45740">
    <property type="entry name" value="POLY [ADP-RIBOSE] POLYMERASE"/>
    <property type="match status" value="1"/>
</dbReference>
<keyword evidence="1" id="KW-0175">Coiled coil</keyword>